<name>A0A9P7Z1S5_9HELO</name>
<organism evidence="2 3">
    <name type="scientific">Calycina marina</name>
    <dbReference type="NCBI Taxonomy" id="1763456"/>
    <lineage>
        <taxon>Eukaryota</taxon>
        <taxon>Fungi</taxon>
        <taxon>Dikarya</taxon>
        <taxon>Ascomycota</taxon>
        <taxon>Pezizomycotina</taxon>
        <taxon>Leotiomycetes</taxon>
        <taxon>Helotiales</taxon>
        <taxon>Pezizellaceae</taxon>
        <taxon>Calycina</taxon>
    </lineage>
</organism>
<reference evidence="2" key="1">
    <citation type="journal article" date="2021" name="IMA Fungus">
        <title>Genomic characterization of three marine fungi, including Emericellopsis atlantica sp. nov. with signatures of a generalist lifestyle and marine biomass degradation.</title>
        <authorList>
            <person name="Hagestad O.C."/>
            <person name="Hou L."/>
            <person name="Andersen J.H."/>
            <person name="Hansen E.H."/>
            <person name="Altermark B."/>
            <person name="Li C."/>
            <person name="Kuhnert E."/>
            <person name="Cox R.J."/>
            <person name="Crous P.W."/>
            <person name="Spatafora J.W."/>
            <person name="Lail K."/>
            <person name="Amirebrahimi M."/>
            <person name="Lipzen A."/>
            <person name="Pangilinan J."/>
            <person name="Andreopoulos W."/>
            <person name="Hayes R.D."/>
            <person name="Ng V."/>
            <person name="Grigoriev I.V."/>
            <person name="Jackson S.A."/>
            <person name="Sutton T.D.S."/>
            <person name="Dobson A.D.W."/>
            <person name="Rama T."/>
        </authorList>
    </citation>
    <scope>NUCLEOTIDE SEQUENCE</scope>
    <source>
        <strain evidence="2">TRa3180A</strain>
    </source>
</reference>
<gene>
    <name evidence="2" type="ORF">BJ878DRAFT_535071</name>
</gene>
<protein>
    <submittedName>
        <fullName evidence="2">Uncharacterized protein</fullName>
    </submittedName>
</protein>
<dbReference type="AlphaFoldDB" id="A0A9P7Z1S5"/>
<evidence type="ECO:0000313" key="2">
    <source>
        <dbReference type="EMBL" id="KAG9243681.1"/>
    </source>
</evidence>
<dbReference type="OrthoDB" id="3598968at2759"/>
<feature type="compositionally biased region" description="Polar residues" evidence="1">
    <location>
        <begin position="402"/>
        <end position="415"/>
    </location>
</feature>
<feature type="compositionally biased region" description="Polar residues" evidence="1">
    <location>
        <begin position="378"/>
        <end position="392"/>
    </location>
</feature>
<dbReference type="EMBL" id="MU253959">
    <property type="protein sequence ID" value="KAG9243681.1"/>
    <property type="molecule type" value="Genomic_DNA"/>
</dbReference>
<evidence type="ECO:0000313" key="3">
    <source>
        <dbReference type="Proteomes" id="UP000887226"/>
    </source>
</evidence>
<feature type="region of interest" description="Disordered" evidence="1">
    <location>
        <begin position="551"/>
        <end position="576"/>
    </location>
</feature>
<evidence type="ECO:0000256" key="1">
    <source>
        <dbReference type="SAM" id="MobiDB-lite"/>
    </source>
</evidence>
<keyword evidence="3" id="KW-1185">Reference proteome</keyword>
<accession>A0A9P7Z1S5</accession>
<proteinExistence type="predicted"/>
<dbReference type="Proteomes" id="UP000887226">
    <property type="component" value="Unassembled WGS sequence"/>
</dbReference>
<comment type="caution">
    <text evidence="2">The sequence shown here is derived from an EMBL/GenBank/DDBJ whole genome shotgun (WGS) entry which is preliminary data.</text>
</comment>
<feature type="region of interest" description="Disordered" evidence="1">
    <location>
        <begin position="374"/>
        <end position="438"/>
    </location>
</feature>
<sequence>MCKGYLDFWMLSIRMNPQRLAFEMTTGRSSMGFNADFQFTQKISSLTLDPWVLRQPAMSEILHHIQDAAKCTQNIQRDITVIKSSVGLSATPVSAANFSGGRAAAASWSQVASQARGSPPLPPPVPHDMRASNTYSTVTAYKDRAVTVKLRDHGFSQRSRSLSATRIKHQVQTSIRDNAATKEVKIVAAHQNKSGDVQVFTSSTSEATKLKENRGWVRIIVHGIFTNSIDTKDQKATIQQILTDNYKVIPKAEISFVRWLTKESPLKRASSIVVEFIDPEMAKAIIYTGMVWDGQQFFRCYNYRHIGTQCNAVQTCGYCAELHESKNCKQKGAEGFTPRCAVCRARKKEMERVEQAKQTRNIYWHVNLKDVASKDNNTRTSNRHTSSLTANRTVRIPETPIVETSFQATTSSEPPITQERETSPESQAPPENIGTRASVDRSVAEDWATPATQREPIQQQSTIDPQILATEQSPTHGQAADGILDRETTEMMQTDIMPPRQSQYPLNGIEGQFTNDANDWLHDTVESARSPPASLATDIHFTTTAELRKHMRKETRGKGSATTPAWTSIPDAETPV</sequence>